<gene>
    <name evidence="1" type="ORF">CRU78_03180</name>
</gene>
<dbReference type="Proteomes" id="UP000342300">
    <property type="component" value="Unassembled WGS sequence"/>
</dbReference>
<protein>
    <submittedName>
        <fullName evidence="1">Uncharacterized protein</fullName>
    </submittedName>
</protein>
<comment type="caution">
    <text evidence="1">The sequence shown here is derived from an EMBL/GenBank/DDBJ whole genome shotgun (WGS) entry which is preliminary data.</text>
</comment>
<sequence length="222" mass="22724">MASSTTHLDLIAQSQSSKEVTANALFDAGSPATLFGRRASLCSGLNYFYYGGVMLVDGVLTAIANNAAALALTASTTNYIEATRSGVVSKNTVGFTGGSIPLYTAVTGPSSVTSYTDQRAWVAPAYLPSNGSIAVTTADVDLTAAANADKARCSYLTTTGTLTANRNVIVPNSWQAAVFCNNSGAFTTKFKTAAGSGVVVAQGKRALLLADGSNVVRVTPDT</sequence>
<dbReference type="EMBL" id="PDHS01000068">
    <property type="protein sequence ID" value="MQM29588.1"/>
    <property type="molecule type" value="Genomic_DNA"/>
</dbReference>
<evidence type="ECO:0000313" key="1">
    <source>
        <dbReference type="EMBL" id="MQM29588.1"/>
    </source>
</evidence>
<evidence type="ECO:0000313" key="2">
    <source>
        <dbReference type="Proteomes" id="UP000342300"/>
    </source>
</evidence>
<accession>A0A6A7RQ35</accession>
<organism evidence="1 2">
    <name type="scientific">Candidatus Accumulibacter phosphatis</name>
    <dbReference type="NCBI Taxonomy" id="327160"/>
    <lineage>
        <taxon>Bacteria</taxon>
        <taxon>Pseudomonadati</taxon>
        <taxon>Pseudomonadota</taxon>
        <taxon>Betaproteobacteria</taxon>
        <taxon>Candidatus Accumulibacter</taxon>
    </lineage>
</organism>
<name>A0A6A7RQ35_9PROT</name>
<dbReference type="AlphaFoldDB" id="A0A6A7RQ35"/>
<proteinExistence type="predicted"/>
<reference evidence="1 2" key="1">
    <citation type="submission" date="2017-09" db="EMBL/GenBank/DDBJ databases">
        <title>Metagenomic Analysis Reveals Denitrifying Candidatus Accumulibacter and Flanking Population as a Source of N2O.</title>
        <authorList>
            <person name="Gao H."/>
            <person name="Mao Y."/>
            <person name="Zhao X."/>
            <person name="Liu W.-T."/>
            <person name="Zhang T."/>
            <person name="Wells G."/>
        </authorList>
    </citation>
    <scope>NUCLEOTIDE SEQUENCE [LARGE SCALE GENOMIC DNA]</scope>
    <source>
        <strain evidence="1">CANDO_2_IC</strain>
    </source>
</reference>